<dbReference type="CDD" id="cd02440">
    <property type="entry name" value="AdoMet_MTases"/>
    <property type="match status" value="1"/>
</dbReference>
<accession>A0ABQ1QRC8</accession>
<dbReference type="PANTHER" id="PTHR34203:SF15">
    <property type="entry name" value="SLL1173 PROTEIN"/>
    <property type="match status" value="1"/>
</dbReference>
<dbReference type="InterPro" id="IPR052514">
    <property type="entry name" value="SAM-dependent_MTase"/>
</dbReference>
<sequence length="232" mass="25115">MARYEVHGVKLRVPGKAMNAELRQALESGNYEWNERLALTRHVTPEDRVLDIGAGVGFISSLAAQVVGGEAVVSVEASPVLQEVLRSNLDENGARAARLIHAAVVPDGHEGDTVSFAVTGAFWASALAGHEAGQAEMVTVPALKLSQLLAECRPTIVVMDVEGAEAEFCEQDWPDCVRLLILEIHTGKYPPRVVKRIFDGFSAQGFTIMPWGTRGEVITLQRVYDEAGAVLR</sequence>
<dbReference type="PANTHER" id="PTHR34203">
    <property type="entry name" value="METHYLTRANSFERASE, FKBM FAMILY PROTEIN"/>
    <property type="match status" value="1"/>
</dbReference>
<dbReference type="InterPro" id="IPR006342">
    <property type="entry name" value="FkbM_mtfrase"/>
</dbReference>
<evidence type="ECO:0000313" key="2">
    <source>
        <dbReference type="EMBL" id="GGD38366.1"/>
    </source>
</evidence>
<dbReference type="RefSeq" id="WP_188527764.1">
    <property type="nucleotide sequence ID" value="NZ_BMGI01000003.1"/>
</dbReference>
<evidence type="ECO:0000259" key="1">
    <source>
        <dbReference type="Pfam" id="PF05050"/>
    </source>
</evidence>
<name>A0ABQ1QRC8_9RHOB</name>
<dbReference type="Proteomes" id="UP000617355">
    <property type="component" value="Unassembled WGS sequence"/>
</dbReference>
<evidence type="ECO:0000313" key="3">
    <source>
        <dbReference type="Proteomes" id="UP000617355"/>
    </source>
</evidence>
<protein>
    <recommendedName>
        <fullName evidence="1">Methyltransferase FkbM domain-containing protein</fullName>
    </recommendedName>
</protein>
<comment type="caution">
    <text evidence="2">The sequence shown here is derived from an EMBL/GenBank/DDBJ whole genome shotgun (WGS) entry which is preliminary data.</text>
</comment>
<dbReference type="EMBL" id="BMGI01000003">
    <property type="protein sequence ID" value="GGD38366.1"/>
    <property type="molecule type" value="Genomic_DNA"/>
</dbReference>
<feature type="domain" description="Methyltransferase FkbM" evidence="1">
    <location>
        <begin position="51"/>
        <end position="189"/>
    </location>
</feature>
<gene>
    <name evidence="2" type="ORF">GCM10011358_22700</name>
</gene>
<dbReference type="NCBIfam" id="TIGR01444">
    <property type="entry name" value="fkbM_fam"/>
    <property type="match status" value="1"/>
</dbReference>
<reference evidence="3" key="1">
    <citation type="journal article" date="2019" name="Int. J. Syst. Evol. Microbiol.">
        <title>The Global Catalogue of Microorganisms (GCM) 10K type strain sequencing project: providing services to taxonomists for standard genome sequencing and annotation.</title>
        <authorList>
            <consortium name="The Broad Institute Genomics Platform"/>
            <consortium name="The Broad Institute Genome Sequencing Center for Infectious Disease"/>
            <person name="Wu L."/>
            <person name="Ma J."/>
        </authorList>
    </citation>
    <scope>NUCLEOTIDE SEQUENCE [LARGE SCALE GENOMIC DNA]</scope>
    <source>
        <strain evidence="3">CGMCC 1.12922</strain>
    </source>
</reference>
<organism evidence="2 3">
    <name type="scientific">Sinisalibacter lacisalsi</name>
    <dbReference type="NCBI Taxonomy" id="1526570"/>
    <lineage>
        <taxon>Bacteria</taxon>
        <taxon>Pseudomonadati</taxon>
        <taxon>Pseudomonadota</taxon>
        <taxon>Alphaproteobacteria</taxon>
        <taxon>Rhodobacterales</taxon>
        <taxon>Roseobacteraceae</taxon>
        <taxon>Sinisalibacter</taxon>
    </lineage>
</organism>
<dbReference type="InterPro" id="IPR029063">
    <property type="entry name" value="SAM-dependent_MTases_sf"/>
</dbReference>
<proteinExistence type="predicted"/>
<dbReference type="Pfam" id="PF05050">
    <property type="entry name" value="Methyltransf_21"/>
    <property type="match status" value="1"/>
</dbReference>
<keyword evidence="3" id="KW-1185">Reference proteome</keyword>
<dbReference type="Gene3D" id="3.40.50.150">
    <property type="entry name" value="Vaccinia Virus protein VP39"/>
    <property type="match status" value="1"/>
</dbReference>
<dbReference type="SUPFAM" id="SSF53335">
    <property type="entry name" value="S-adenosyl-L-methionine-dependent methyltransferases"/>
    <property type="match status" value="1"/>
</dbReference>